<organism evidence="1 2">
    <name type="scientific">Schistosoma mattheei</name>
    <dbReference type="NCBI Taxonomy" id="31246"/>
    <lineage>
        <taxon>Eukaryota</taxon>
        <taxon>Metazoa</taxon>
        <taxon>Spiralia</taxon>
        <taxon>Lophotrochozoa</taxon>
        <taxon>Platyhelminthes</taxon>
        <taxon>Trematoda</taxon>
        <taxon>Digenea</taxon>
        <taxon>Strigeidida</taxon>
        <taxon>Schistosomatoidea</taxon>
        <taxon>Schistosomatidae</taxon>
        <taxon>Schistosoma</taxon>
    </lineage>
</organism>
<protein>
    <submittedName>
        <fullName evidence="1">Uncharacterized protein</fullName>
    </submittedName>
</protein>
<evidence type="ECO:0000313" key="1">
    <source>
        <dbReference type="EMBL" id="VDP02401.1"/>
    </source>
</evidence>
<dbReference type="EMBL" id="UZAL01009654">
    <property type="protein sequence ID" value="VDP02401.1"/>
    <property type="molecule type" value="Genomic_DNA"/>
</dbReference>
<sequence length="60" mass="6739">MNAQSSLISKDLNNNYTGIDSSQSKTIDLLPDIDEQQQFNQNNHINLPIIETIQGLNELP</sequence>
<keyword evidence="2" id="KW-1185">Reference proteome</keyword>
<dbReference type="AlphaFoldDB" id="A0A183NPN6"/>
<reference evidence="1 2" key="1">
    <citation type="submission" date="2018-11" db="EMBL/GenBank/DDBJ databases">
        <authorList>
            <consortium name="Pathogen Informatics"/>
        </authorList>
    </citation>
    <scope>NUCLEOTIDE SEQUENCE [LARGE SCALE GENOMIC DNA]</scope>
    <source>
        <strain>Denwood</strain>
        <strain evidence="2">Zambia</strain>
    </source>
</reference>
<accession>A0A183NPN6</accession>
<evidence type="ECO:0000313" key="2">
    <source>
        <dbReference type="Proteomes" id="UP000269396"/>
    </source>
</evidence>
<dbReference type="Proteomes" id="UP000269396">
    <property type="component" value="Unassembled WGS sequence"/>
</dbReference>
<proteinExistence type="predicted"/>
<feature type="non-terminal residue" evidence="1">
    <location>
        <position position="60"/>
    </location>
</feature>
<name>A0A183NPN6_9TREM</name>
<gene>
    <name evidence="1" type="ORF">SMTD_LOCUS4072</name>
</gene>